<feature type="compositionally biased region" description="Low complexity" evidence="1">
    <location>
        <begin position="104"/>
        <end position="114"/>
    </location>
</feature>
<dbReference type="RefSeq" id="WP_258777456.1">
    <property type="nucleotide sequence ID" value="NZ_JANUGP010000004.1"/>
</dbReference>
<gene>
    <name evidence="2" type="ORF">NX794_07565</name>
</gene>
<dbReference type="Proteomes" id="UP001205612">
    <property type="component" value="Unassembled WGS sequence"/>
</dbReference>
<comment type="caution">
    <text evidence="2">The sequence shown here is derived from an EMBL/GenBank/DDBJ whole genome shotgun (WGS) entry which is preliminary data.</text>
</comment>
<accession>A0ABT2AXV4</accession>
<feature type="region of interest" description="Disordered" evidence="1">
    <location>
        <begin position="69"/>
        <end position="150"/>
    </location>
</feature>
<reference evidence="2 3" key="1">
    <citation type="submission" date="2022-08" db="EMBL/GenBank/DDBJ databases">
        <authorList>
            <person name="Somphong A."/>
            <person name="Phongsopitanun W."/>
        </authorList>
    </citation>
    <scope>NUCLEOTIDE SEQUENCE [LARGE SCALE GENOMIC DNA]</scope>
    <source>
        <strain evidence="2 3">LP11</strain>
    </source>
</reference>
<sequence>MKMTVEVTACDLDKEMPAKTFLIMVDGETYKLDLCSSDAQPIVELIAAAKKKGIEPTPMEELIAAVKEEGIEPTPAKPALSAPPTQFTPPSPPAKKAAPRAKKAAASAKKTAASAEEKPAPKKRGGRRPRITSMAEVEAAKAARQGQAQD</sequence>
<evidence type="ECO:0000313" key="3">
    <source>
        <dbReference type="Proteomes" id="UP001205612"/>
    </source>
</evidence>
<organism evidence="2 3">
    <name type="scientific">Streptomyces pyxinicus</name>
    <dbReference type="NCBI Taxonomy" id="2970331"/>
    <lineage>
        <taxon>Bacteria</taxon>
        <taxon>Bacillati</taxon>
        <taxon>Actinomycetota</taxon>
        <taxon>Actinomycetes</taxon>
        <taxon>Kitasatosporales</taxon>
        <taxon>Streptomycetaceae</taxon>
        <taxon>Streptomyces</taxon>
    </lineage>
</organism>
<protein>
    <submittedName>
        <fullName evidence="2">Uncharacterized protein</fullName>
    </submittedName>
</protein>
<evidence type="ECO:0000313" key="2">
    <source>
        <dbReference type="EMBL" id="MCS0601088.1"/>
    </source>
</evidence>
<evidence type="ECO:0000256" key="1">
    <source>
        <dbReference type="SAM" id="MobiDB-lite"/>
    </source>
</evidence>
<feature type="compositionally biased region" description="Basic residues" evidence="1">
    <location>
        <begin position="121"/>
        <end position="130"/>
    </location>
</feature>
<proteinExistence type="predicted"/>
<dbReference type="EMBL" id="JANUGP010000004">
    <property type="protein sequence ID" value="MCS0601088.1"/>
    <property type="molecule type" value="Genomic_DNA"/>
</dbReference>
<keyword evidence="3" id="KW-1185">Reference proteome</keyword>
<name>A0ABT2AXV4_9ACTN</name>